<accession>A0A455UJH3</accession>
<evidence type="ECO:0000313" key="5">
    <source>
        <dbReference type="Proteomes" id="UP000320231"/>
    </source>
</evidence>
<dbReference type="PANTHER" id="PTHR43571:SF1">
    <property type="entry name" value="NADP-SPECIFIC GLUTAMATE DEHYDROGENASE 1-RELATED"/>
    <property type="match status" value="1"/>
</dbReference>
<dbReference type="AlphaFoldDB" id="A0A455UJH3"/>
<reference evidence="4 5" key="1">
    <citation type="journal article" date="2019" name="Microbiol. Resour. Announc.">
        <title>Complete Genome Sequence of Halomonas sulfidaeris Strain Esulfide1 Isolated from a Metal Sulfide Rock at a Depth of 2,200 Meters, Obtained Using Nanopore Sequencing.</title>
        <authorList>
            <person name="Saito M."/>
            <person name="Nishigata A."/>
            <person name="Galipon J."/>
            <person name="Arakawa K."/>
        </authorList>
    </citation>
    <scope>NUCLEOTIDE SEQUENCE [LARGE SCALE GENOMIC DNA]</scope>
    <source>
        <strain evidence="4 5">ATCC BAA-803</strain>
    </source>
</reference>
<evidence type="ECO:0000256" key="2">
    <source>
        <dbReference type="ARBA" id="ARBA00023002"/>
    </source>
</evidence>
<feature type="domain" description="Glutamate/phenylalanine/leucine/valine/L-tryptophan dehydrogenase dimerisation" evidence="3">
    <location>
        <begin position="54"/>
        <end position="97"/>
    </location>
</feature>
<dbReference type="Gene3D" id="1.10.285.10">
    <property type="entry name" value="Glutamate Dehydrogenase, chain A, domain 3"/>
    <property type="match status" value="1"/>
</dbReference>
<organism evidence="4 5">
    <name type="scientific">Vreelandella sulfidaeris</name>
    <dbReference type="NCBI Taxonomy" id="115553"/>
    <lineage>
        <taxon>Bacteria</taxon>
        <taxon>Pseudomonadati</taxon>
        <taxon>Pseudomonadota</taxon>
        <taxon>Gammaproteobacteria</taxon>
        <taxon>Oceanospirillales</taxon>
        <taxon>Halomonadaceae</taxon>
        <taxon>Vreelandella</taxon>
    </lineage>
</organism>
<keyword evidence="2" id="KW-0560">Oxidoreductase</keyword>
<dbReference type="GO" id="GO:0006537">
    <property type="term" value="P:glutamate biosynthetic process"/>
    <property type="evidence" value="ECO:0007669"/>
    <property type="project" value="TreeGrafter"/>
</dbReference>
<protein>
    <recommendedName>
        <fullName evidence="3">Glutamate/phenylalanine/leucine/valine/L-tryptophan dehydrogenase dimerisation domain-containing protein</fullName>
    </recommendedName>
</protein>
<dbReference type="InterPro" id="IPR046346">
    <property type="entry name" value="Aminoacid_DH-like_N_sf"/>
</dbReference>
<dbReference type="Gene3D" id="3.40.50.10860">
    <property type="entry name" value="Leucine Dehydrogenase, chain A, domain 1"/>
    <property type="match status" value="1"/>
</dbReference>
<dbReference type="InterPro" id="IPR006097">
    <property type="entry name" value="Glu/Leu/Phe/Val/Trp_DH_dimer"/>
</dbReference>
<sequence length="102" mass="11936">MPYVHDTLTRLQKSSPAQSEFYQAIEEVLECLRPLFEQTSHYHQHSIIERIVEPERQIMFRISWVDDAGRVRVNKGYRVQFNSALGPTRAAYGFTPALRQAR</sequence>
<evidence type="ECO:0000259" key="3">
    <source>
        <dbReference type="Pfam" id="PF02812"/>
    </source>
</evidence>
<dbReference type="KEGG" id="hsr:HSBAA_61370"/>
<dbReference type="EMBL" id="AP019514">
    <property type="protein sequence ID" value="BBI64831.1"/>
    <property type="molecule type" value="Genomic_DNA"/>
</dbReference>
<name>A0A455UJH3_9GAMM</name>
<dbReference type="InterPro" id="IPR050724">
    <property type="entry name" value="Glu_Leu_Phe_Val_DH"/>
</dbReference>
<proteinExistence type="inferred from homology"/>
<evidence type="ECO:0000313" key="4">
    <source>
        <dbReference type="EMBL" id="BBI64831.1"/>
    </source>
</evidence>
<evidence type="ECO:0000256" key="1">
    <source>
        <dbReference type="ARBA" id="ARBA00006382"/>
    </source>
</evidence>
<dbReference type="Pfam" id="PF02812">
    <property type="entry name" value="ELFV_dehydrog_N"/>
    <property type="match status" value="1"/>
</dbReference>
<gene>
    <name evidence="4" type="ORF">HSBAA_61370</name>
</gene>
<dbReference type="Proteomes" id="UP000320231">
    <property type="component" value="Chromosome"/>
</dbReference>
<dbReference type="PANTHER" id="PTHR43571">
    <property type="entry name" value="NADP-SPECIFIC GLUTAMATE DEHYDROGENASE 1-RELATED"/>
    <property type="match status" value="1"/>
</dbReference>
<dbReference type="SUPFAM" id="SSF53223">
    <property type="entry name" value="Aminoacid dehydrogenase-like, N-terminal domain"/>
    <property type="match status" value="1"/>
</dbReference>
<comment type="similarity">
    <text evidence="1">Belongs to the Glu/Leu/Phe/Val dehydrogenases family.</text>
</comment>
<dbReference type="GO" id="GO:0005829">
    <property type="term" value="C:cytosol"/>
    <property type="evidence" value="ECO:0007669"/>
    <property type="project" value="TreeGrafter"/>
</dbReference>
<dbReference type="GO" id="GO:0004354">
    <property type="term" value="F:glutamate dehydrogenase (NADP+) activity"/>
    <property type="evidence" value="ECO:0007669"/>
    <property type="project" value="TreeGrafter"/>
</dbReference>